<organism evidence="9 10">
    <name type="scientific">Mariprofundus ferrinatatus</name>
    <dbReference type="NCBI Taxonomy" id="1921087"/>
    <lineage>
        <taxon>Bacteria</taxon>
        <taxon>Pseudomonadati</taxon>
        <taxon>Pseudomonadota</taxon>
        <taxon>Candidatius Mariprofundia</taxon>
        <taxon>Mariprofundales</taxon>
        <taxon>Mariprofundaceae</taxon>
        <taxon>Mariprofundus</taxon>
    </lineage>
</organism>
<dbReference type="PANTHER" id="PTHR43793">
    <property type="entry name" value="FAD SYNTHASE"/>
    <property type="match status" value="1"/>
</dbReference>
<dbReference type="AlphaFoldDB" id="A0A2K8L663"/>
<keyword evidence="6" id="KW-0119">Carbohydrate metabolism</keyword>
<dbReference type="Proteomes" id="UP000231637">
    <property type="component" value="Chromosome"/>
</dbReference>
<dbReference type="OrthoDB" id="5293116at2"/>
<evidence type="ECO:0000313" key="10">
    <source>
        <dbReference type="Proteomes" id="UP000231637"/>
    </source>
</evidence>
<keyword evidence="4" id="KW-0547">Nucleotide-binding</keyword>
<dbReference type="SUPFAM" id="SSF52374">
    <property type="entry name" value="Nucleotidylyl transferase"/>
    <property type="match status" value="1"/>
</dbReference>
<dbReference type="InterPro" id="IPR004821">
    <property type="entry name" value="Cyt_trans-like"/>
</dbReference>
<dbReference type="RefSeq" id="WP_100264808.1">
    <property type="nucleotide sequence ID" value="NZ_CP018800.1"/>
</dbReference>
<dbReference type="InterPro" id="IPR050385">
    <property type="entry name" value="Archaeal_FAD_synthase"/>
</dbReference>
<dbReference type="InterPro" id="IPR014729">
    <property type="entry name" value="Rossmann-like_a/b/a_fold"/>
</dbReference>
<keyword evidence="2 9" id="KW-0808">Transferase</keyword>
<dbReference type="GO" id="GO:0005524">
    <property type="term" value="F:ATP binding"/>
    <property type="evidence" value="ECO:0007669"/>
    <property type="project" value="UniProtKB-KW"/>
</dbReference>
<dbReference type="GO" id="GO:0016773">
    <property type="term" value="F:phosphotransferase activity, alcohol group as acceptor"/>
    <property type="evidence" value="ECO:0007669"/>
    <property type="project" value="InterPro"/>
</dbReference>
<name>A0A2K8L663_9PROT</name>
<evidence type="ECO:0000256" key="4">
    <source>
        <dbReference type="ARBA" id="ARBA00022741"/>
    </source>
</evidence>
<dbReference type="EC" id="2.7.7.70" evidence="1"/>
<gene>
    <name evidence="9" type="ORF">Ga0123462_0456</name>
</gene>
<dbReference type="PANTHER" id="PTHR43793:SF2">
    <property type="entry name" value="BIFUNCTIONAL PROTEIN HLDE"/>
    <property type="match status" value="1"/>
</dbReference>
<dbReference type="EMBL" id="CP018800">
    <property type="protein sequence ID" value="ATX81331.1"/>
    <property type="molecule type" value="Genomic_DNA"/>
</dbReference>
<keyword evidence="10" id="KW-1185">Reference proteome</keyword>
<evidence type="ECO:0000256" key="5">
    <source>
        <dbReference type="ARBA" id="ARBA00022840"/>
    </source>
</evidence>
<dbReference type="GO" id="GO:0033786">
    <property type="term" value="F:heptose-1-phosphate adenylyltransferase activity"/>
    <property type="evidence" value="ECO:0007669"/>
    <property type="project" value="RHEA"/>
</dbReference>
<dbReference type="GO" id="GO:0005975">
    <property type="term" value="P:carbohydrate metabolic process"/>
    <property type="evidence" value="ECO:0007669"/>
    <property type="project" value="InterPro"/>
</dbReference>
<proteinExistence type="predicted"/>
<reference evidence="9 10" key="1">
    <citation type="submission" date="2016-12" db="EMBL/GenBank/DDBJ databases">
        <title>Isolation and genomic insights into novel planktonic Zetaproteobacteria from stratified waters of the Chesapeake Bay.</title>
        <authorList>
            <person name="McAllister S.M."/>
            <person name="Kato S."/>
            <person name="Chan C.S."/>
            <person name="Chiu B.K."/>
            <person name="Field E.K."/>
        </authorList>
    </citation>
    <scope>NUCLEOTIDE SEQUENCE [LARGE SCALE GENOMIC DNA]</scope>
    <source>
        <strain evidence="9 10">CP-8</strain>
    </source>
</reference>
<dbReference type="KEGG" id="mfn:Ga0123462_0456"/>
<keyword evidence="3 9" id="KW-0548">Nucleotidyltransferase</keyword>
<accession>A0A2K8L663</accession>
<dbReference type="Gene3D" id="3.40.50.620">
    <property type="entry name" value="HUPs"/>
    <property type="match status" value="1"/>
</dbReference>
<keyword evidence="5" id="KW-0067">ATP-binding</keyword>
<feature type="domain" description="Cytidyltransferase-like" evidence="8">
    <location>
        <begin position="26"/>
        <end position="147"/>
    </location>
</feature>
<evidence type="ECO:0000259" key="8">
    <source>
        <dbReference type="Pfam" id="PF01467"/>
    </source>
</evidence>
<dbReference type="NCBIfam" id="TIGR00125">
    <property type="entry name" value="cyt_tran_rel"/>
    <property type="match status" value="1"/>
</dbReference>
<evidence type="ECO:0000256" key="6">
    <source>
        <dbReference type="ARBA" id="ARBA00023277"/>
    </source>
</evidence>
<keyword evidence="9" id="KW-0418">Kinase</keyword>
<protein>
    <recommendedName>
        <fullName evidence="1">D-glycero-beta-D-manno-heptose 1-phosphate adenylyltransferase</fullName>
        <ecNumber evidence="1">2.7.7.70</ecNumber>
    </recommendedName>
</protein>
<evidence type="ECO:0000313" key="9">
    <source>
        <dbReference type="EMBL" id="ATX81331.1"/>
    </source>
</evidence>
<dbReference type="InterPro" id="IPR011914">
    <property type="entry name" value="RfaE_dom_II"/>
</dbReference>
<evidence type="ECO:0000256" key="1">
    <source>
        <dbReference type="ARBA" id="ARBA00012519"/>
    </source>
</evidence>
<dbReference type="NCBIfam" id="TIGR02199">
    <property type="entry name" value="rfaE_dom_II"/>
    <property type="match status" value="1"/>
</dbReference>
<evidence type="ECO:0000256" key="3">
    <source>
        <dbReference type="ARBA" id="ARBA00022695"/>
    </source>
</evidence>
<evidence type="ECO:0000256" key="2">
    <source>
        <dbReference type="ARBA" id="ARBA00022679"/>
    </source>
</evidence>
<dbReference type="GO" id="GO:0016301">
    <property type="term" value="F:kinase activity"/>
    <property type="evidence" value="ECO:0007669"/>
    <property type="project" value="UniProtKB-KW"/>
</dbReference>
<comment type="catalytic activity">
    <reaction evidence="7">
        <text>D-glycero-beta-D-manno-heptose 1-phosphate + ATP + H(+) = ADP-D-glycero-beta-D-manno-heptose + diphosphate</text>
        <dbReference type="Rhea" id="RHEA:27465"/>
        <dbReference type="ChEBI" id="CHEBI:15378"/>
        <dbReference type="ChEBI" id="CHEBI:30616"/>
        <dbReference type="ChEBI" id="CHEBI:33019"/>
        <dbReference type="ChEBI" id="CHEBI:59967"/>
        <dbReference type="ChEBI" id="CHEBI:61593"/>
        <dbReference type="EC" id="2.7.7.70"/>
    </reaction>
</comment>
<dbReference type="Pfam" id="PF01467">
    <property type="entry name" value="CTP_transf_like"/>
    <property type="match status" value="1"/>
</dbReference>
<evidence type="ECO:0000256" key="7">
    <source>
        <dbReference type="ARBA" id="ARBA00047428"/>
    </source>
</evidence>
<sequence>MNHAVEWQAARTLVEQWHATGKTVVFTNGCFDLLHPGHIDYLNKARALGDALIVGLNDDDSITRLKGPTRPINPLADRQVMLAALKAVDLVVPFEEDTPLELIRLLLPDMLVKGGDYQPDEIVGAREVRENGGHVTVIDFVDGHSTTALIRRIQQVG</sequence>